<dbReference type="RefSeq" id="WP_080805970.1">
    <property type="nucleotide sequence ID" value="NZ_LT828552.1"/>
</dbReference>
<dbReference type="Gene3D" id="1.20.1330.10">
    <property type="entry name" value="f41 fragment of flagellin, N-terminal domain"/>
    <property type="match status" value="2"/>
</dbReference>
<accession>A0A1W1H9W3</accession>
<dbReference type="Gene3D" id="2.160.10.10">
    <property type="entry name" value="Hexapeptide repeat proteins"/>
    <property type="match status" value="2"/>
</dbReference>
<dbReference type="AlphaFoldDB" id="A0A1W1H9W3"/>
<dbReference type="Pfam" id="PF00669">
    <property type="entry name" value="Flagellin_N"/>
    <property type="match status" value="1"/>
</dbReference>
<dbReference type="InterPro" id="IPR001029">
    <property type="entry name" value="Flagellin_N"/>
</dbReference>
<keyword evidence="2 4" id="KW-0964">Secreted</keyword>
<feature type="domain" description="Flagellin N-terminal" evidence="5">
    <location>
        <begin position="5"/>
        <end position="143"/>
    </location>
</feature>
<dbReference type="Pfam" id="PF07196">
    <property type="entry name" value="Flagellin_IN"/>
    <property type="match status" value="1"/>
</dbReference>
<dbReference type="EMBL" id="FWEV01000083">
    <property type="protein sequence ID" value="SLM29205.1"/>
    <property type="molecule type" value="Genomic_DNA"/>
</dbReference>
<evidence type="ECO:0000256" key="3">
    <source>
        <dbReference type="ARBA" id="ARBA00023143"/>
    </source>
</evidence>
<dbReference type="GO" id="GO:0005576">
    <property type="term" value="C:extracellular region"/>
    <property type="evidence" value="ECO:0007669"/>
    <property type="project" value="UniProtKB-SubCell"/>
</dbReference>
<dbReference type="STRING" id="1246637.MTBBW1_1730003"/>
<dbReference type="InterPro" id="IPR042187">
    <property type="entry name" value="Flagellin_C_sub2"/>
</dbReference>
<dbReference type="Gene3D" id="3.30.70.2120">
    <property type="match status" value="1"/>
</dbReference>
<dbReference type="Proteomes" id="UP000191931">
    <property type="component" value="Unassembled WGS sequence"/>
</dbReference>
<proteinExistence type="inferred from homology"/>
<name>A0A1W1H9W3_9BACT</name>
<dbReference type="InterPro" id="IPR001492">
    <property type="entry name" value="Flagellin"/>
</dbReference>
<evidence type="ECO:0000313" key="7">
    <source>
        <dbReference type="EMBL" id="SLM29205.1"/>
    </source>
</evidence>
<dbReference type="OrthoDB" id="9796789at2"/>
<keyword evidence="3 4" id="KW-0975">Bacterial flagellum</keyword>
<keyword evidence="7" id="KW-0966">Cell projection</keyword>
<dbReference type="InterPro" id="IPR046358">
    <property type="entry name" value="Flagellin_C"/>
</dbReference>
<comment type="function">
    <text evidence="4">Flagellin is the subunit protein which polymerizes to form the filaments of bacterial flagella.</text>
</comment>
<protein>
    <recommendedName>
        <fullName evidence="4">Flagellin</fullName>
    </recommendedName>
</protein>
<dbReference type="Gene3D" id="6.10.10.10">
    <property type="entry name" value="Flagellar export chaperone, C-terminal domain"/>
    <property type="match status" value="1"/>
</dbReference>
<evidence type="ECO:0000259" key="6">
    <source>
        <dbReference type="Pfam" id="PF00700"/>
    </source>
</evidence>
<feature type="domain" description="Flagellin C-terminal" evidence="6">
    <location>
        <begin position="758"/>
        <end position="842"/>
    </location>
</feature>
<evidence type="ECO:0000256" key="4">
    <source>
        <dbReference type="RuleBase" id="RU362073"/>
    </source>
</evidence>
<evidence type="ECO:0000313" key="8">
    <source>
        <dbReference type="Proteomes" id="UP000191931"/>
    </source>
</evidence>
<dbReference type="GO" id="GO:0005198">
    <property type="term" value="F:structural molecule activity"/>
    <property type="evidence" value="ECO:0007669"/>
    <property type="project" value="UniProtKB-UniRule"/>
</dbReference>
<gene>
    <name evidence="7" type="ORF">MTBBW1_1730003</name>
</gene>
<dbReference type="Pfam" id="PF00700">
    <property type="entry name" value="Flagellin_C"/>
    <property type="match status" value="1"/>
</dbReference>
<comment type="similarity">
    <text evidence="1 4">Belongs to the bacterial flagellin family.</text>
</comment>
<evidence type="ECO:0000259" key="5">
    <source>
        <dbReference type="Pfam" id="PF00669"/>
    </source>
</evidence>
<sequence length="843" mass="86053">MALAINTNVAALNAHMNMKKTDNALSNSLARLSTGMRINKAADDASGMAIADSLKAQGLGLGQAIRNANDGINIVQTADGALDEAINIVNTIKTKAIQAAQDGQTFESRKIIQEDINKLLEEVDLLADSTSFNGKKLLSGEFTNKSFQVGASSGETAKISIGSAQTNKIGHVTTANLTINHEDNKGPGELTLMVHSNTENKDYELQTVDLQFNNSSENGIGALADVINRLSDKLGITAQTVVETSSRGALKAGEIGNDFKINGVEIGAVSVKANDGDGALAKAINGKSDQTGVTASVDSGGILTLSSTDGRAIKLEGDVSKAMTKTAAEMSTFGELRLTQMGSNSLLIKDDEAGDITENKIDKLGKTLDVSNDMLLSEGSTIGSGSLLAAGTQIGFRLEIGTTTTKSGTDTADNAIFTGDTTMDFDSTVTAGSTIGSGSVIAAGTTVGGIGAIKGNGTTATLELDKDAVIAKGSTLESGSVLAAGTVLTTDIVNSSGTTISAGTTLSVKTTIKGDTLLQEDMLIKGSTVNKSELASGTIIAAGTTINNEFKVVGSDGMKVSEDFTLKADSNIKSGTTLAAGSTLGATVKMHLASDGYTNTGIGTTDTDTIIAAGSKLASSTQLEVGSTIGGKMELALGSTGMTLDEDLIVGAGSVIASGSTIAAGTYLTTAINTSNGLVGPGVTLEQDAKLSSDLYLTEDMTLAKDSVLMSGQVDGTATTLMGTGGGVNSTINLEDTEVTRLSDIDVTSQEGAQIAIAVADSALKDYDKIRANLGSVQNQLSSTINNISVTQVNVQAAESSIRDVDFAAESQTFSKLQILAQSGSYAMSQANASSQNVMSLLQ</sequence>
<keyword evidence="7" id="KW-0282">Flagellum</keyword>
<dbReference type="InterPro" id="IPR010810">
    <property type="entry name" value="Flagellin_hook_IN_motif"/>
</dbReference>
<evidence type="ECO:0000256" key="1">
    <source>
        <dbReference type="ARBA" id="ARBA00005709"/>
    </source>
</evidence>
<dbReference type="SUPFAM" id="SSF64518">
    <property type="entry name" value="Phase 1 flagellin"/>
    <property type="match status" value="2"/>
</dbReference>
<dbReference type="PRINTS" id="PR00207">
    <property type="entry name" value="FLAGELLIN"/>
</dbReference>
<organism evidence="7 8">
    <name type="scientific">Desulfamplus magnetovallimortis</name>
    <dbReference type="NCBI Taxonomy" id="1246637"/>
    <lineage>
        <taxon>Bacteria</taxon>
        <taxon>Pseudomonadati</taxon>
        <taxon>Thermodesulfobacteriota</taxon>
        <taxon>Desulfobacteria</taxon>
        <taxon>Desulfobacterales</taxon>
        <taxon>Desulfobacteraceae</taxon>
        <taxon>Desulfamplus</taxon>
    </lineage>
</organism>
<keyword evidence="8" id="KW-1185">Reference proteome</keyword>
<dbReference type="PANTHER" id="PTHR42792">
    <property type="entry name" value="FLAGELLIN"/>
    <property type="match status" value="1"/>
</dbReference>
<dbReference type="PANTHER" id="PTHR42792:SF2">
    <property type="entry name" value="FLAGELLIN"/>
    <property type="match status" value="1"/>
</dbReference>
<dbReference type="GO" id="GO:0009288">
    <property type="term" value="C:bacterial-type flagellum"/>
    <property type="evidence" value="ECO:0007669"/>
    <property type="project" value="UniProtKB-SubCell"/>
</dbReference>
<evidence type="ECO:0000256" key="2">
    <source>
        <dbReference type="ARBA" id="ARBA00022525"/>
    </source>
</evidence>
<reference evidence="7 8" key="1">
    <citation type="submission" date="2017-03" db="EMBL/GenBank/DDBJ databases">
        <authorList>
            <person name="Afonso C.L."/>
            <person name="Miller P.J."/>
            <person name="Scott M.A."/>
            <person name="Spackman E."/>
            <person name="Goraichik I."/>
            <person name="Dimitrov K.M."/>
            <person name="Suarez D.L."/>
            <person name="Swayne D.E."/>
        </authorList>
    </citation>
    <scope>NUCLEOTIDE SEQUENCE [LARGE SCALE GENOMIC DNA]</scope>
    <source>
        <strain evidence="7">PRJEB14757</strain>
    </source>
</reference>
<keyword evidence="7" id="KW-0969">Cilium</keyword>
<comment type="subcellular location">
    <subcellularLocation>
        <location evidence="4">Secreted</location>
    </subcellularLocation>
    <subcellularLocation>
        <location evidence="4">Bacterial flagellum</location>
    </subcellularLocation>
</comment>